<dbReference type="PANTHER" id="PTHR31934:SF5">
    <property type="entry name" value="OS05G0557900 PROTEIN"/>
    <property type="match status" value="1"/>
</dbReference>
<dbReference type="InterPro" id="IPR029058">
    <property type="entry name" value="AB_hydrolase_fold"/>
</dbReference>
<reference evidence="2" key="1">
    <citation type="journal article" date="2014" name="Science">
        <title>The coffee genome provides insight into the convergent evolution of caffeine biosynthesis.</title>
        <authorList>
            <person name="Denoeud F."/>
            <person name="Carretero-Paulet L."/>
            <person name="Dereeper A."/>
            <person name="Droc G."/>
            <person name="Guyot R."/>
            <person name="Pietrella M."/>
            <person name="Zheng C."/>
            <person name="Alberti A."/>
            <person name="Anthony F."/>
            <person name="Aprea G."/>
            <person name="Aury J.M."/>
            <person name="Bento P."/>
            <person name="Bernard M."/>
            <person name="Bocs S."/>
            <person name="Campa C."/>
            <person name="Cenci A."/>
            <person name="Combes M.C."/>
            <person name="Crouzillat D."/>
            <person name="Da Silva C."/>
            <person name="Daddiego L."/>
            <person name="De Bellis F."/>
            <person name="Dussert S."/>
            <person name="Garsmeur O."/>
            <person name="Gayraud T."/>
            <person name="Guignon V."/>
            <person name="Jahn K."/>
            <person name="Jamilloux V."/>
            <person name="Joet T."/>
            <person name="Labadie K."/>
            <person name="Lan T."/>
            <person name="Leclercq J."/>
            <person name="Lepelley M."/>
            <person name="Leroy T."/>
            <person name="Li L.T."/>
            <person name="Librado P."/>
            <person name="Lopez L."/>
            <person name="Munoz A."/>
            <person name="Noel B."/>
            <person name="Pallavicini A."/>
            <person name="Perrotta G."/>
            <person name="Poncet V."/>
            <person name="Pot D."/>
            <person name="Priyono X."/>
            <person name="Rigoreau M."/>
            <person name="Rouard M."/>
            <person name="Rozas J."/>
            <person name="Tranchant-Dubreuil C."/>
            <person name="VanBuren R."/>
            <person name="Zhang Q."/>
            <person name="Andrade A.C."/>
            <person name="Argout X."/>
            <person name="Bertrand B."/>
            <person name="de Kochko A."/>
            <person name="Graziosi G."/>
            <person name="Henry R.J."/>
            <person name="Jayarama X."/>
            <person name="Ming R."/>
            <person name="Nagai C."/>
            <person name="Rounsley S."/>
            <person name="Sankoff D."/>
            <person name="Giuliano G."/>
            <person name="Albert V.A."/>
            <person name="Wincker P."/>
            <person name="Lashermes P."/>
        </authorList>
    </citation>
    <scope>NUCLEOTIDE SEQUENCE [LARGE SCALE GENOMIC DNA]</scope>
    <source>
        <strain evidence="2">cv. DH200-94</strain>
    </source>
</reference>
<proteinExistence type="predicted"/>
<organism evidence="1 2">
    <name type="scientific">Coffea canephora</name>
    <name type="common">Robusta coffee</name>
    <dbReference type="NCBI Taxonomy" id="49390"/>
    <lineage>
        <taxon>Eukaryota</taxon>
        <taxon>Viridiplantae</taxon>
        <taxon>Streptophyta</taxon>
        <taxon>Embryophyta</taxon>
        <taxon>Tracheophyta</taxon>
        <taxon>Spermatophyta</taxon>
        <taxon>Magnoliopsida</taxon>
        <taxon>eudicotyledons</taxon>
        <taxon>Gunneridae</taxon>
        <taxon>Pentapetalae</taxon>
        <taxon>asterids</taxon>
        <taxon>lamiids</taxon>
        <taxon>Gentianales</taxon>
        <taxon>Rubiaceae</taxon>
        <taxon>Ixoroideae</taxon>
        <taxon>Gardenieae complex</taxon>
        <taxon>Bertiereae - Coffeeae clade</taxon>
        <taxon>Coffeeae</taxon>
        <taxon>Coffea</taxon>
    </lineage>
</organism>
<name>A0A068U542_COFCA</name>
<evidence type="ECO:0000313" key="2">
    <source>
        <dbReference type="Proteomes" id="UP000295252"/>
    </source>
</evidence>
<accession>A0A068U542</accession>
<sequence length="296" mass="33642">MDDIFSRLLTLTSYLTHKLIRFIKDLVFTDIRQHSEYSLVTCDQEVRSSYYGDSGYPEGTSTSSRYWDCSKGLFVPENADSEFKELTLSSSLEIVENNYSSGSINVVFSKGLMLPTFFLRFARRLGLTSWSLILSCVRCAQAKVLRFISRVRRTVHGSSDDIGWLQNDTEMAPVEDGSSRFLELLQGIRNGEHKLPDSFIYLLIPGLWKLLILNHGPSYFVSTKMAFSKMGLACHIAKIHSEASVEKNAWELKHYIEELYWGSGKRVMLLGHSKGGVDAAAAYQYIGMIWKTRLQD</sequence>
<dbReference type="InParanoid" id="A0A068U542"/>
<dbReference type="Proteomes" id="UP000295252">
    <property type="component" value="Chromosome VIII"/>
</dbReference>
<protein>
    <submittedName>
        <fullName evidence="1">Uncharacterized protein</fullName>
    </submittedName>
</protein>
<keyword evidence="2" id="KW-1185">Reference proteome</keyword>
<dbReference type="PANTHER" id="PTHR31934">
    <property type="entry name" value="ALPHA/BETA-HYDROLASES SUPERFAMILY PROTEIN"/>
    <property type="match status" value="1"/>
</dbReference>
<dbReference type="OrthoDB" id="10522778at2759"/>
<gene>
    <name evidence="1" type="ORF">GSCOC_T00041812001</name>
</gene>
<dbReference type="PhylomeDB" id="A0A068U542"/>
<dbReference type="Gene3D" id="3.40.50.1820">
    <property type="entry name" value="alpha/beta hydrolase"/>
    <property type="match status" value="1"/>
</dbReference>
<dbReference type="AlphaFoldDB" id="A0A068U542"/>
<dbReference type="EMBL" id="HG739093">
    <property type="protein sequence ID" value="CDP03279.1"/>
    <property type="molecule type" value="Genomic_DNA"/>
</dbReference>
<dbReference type="Gramene" id="CDP03279">
    <property type="protein sequence ID" value="CDP03279"/>
    <property type="gene ID" value="GSCOC_T00041812001"/>
</dbReference>
<evidence type="ECO:0000313" key="1">
    <source>
        <dbReference type="EMBL" id="CDP03279.1"/>
    </source>
</evidence>